<protein>
    <submittedName>
        <fullName evidence="1">Uncharacterized protein</fullName>
    </submittedName>
</protein>
<proteinExistence type="predicted"/>
<organism evidence="1 2">
    <name type="scientific">Xanthomonas prunicola</name>
    <dbReference type="NCBI Taxonomy" id="2053930"/>
    <lineage>
        <taxon>Bacteria</taxon>
        <taxon>Pseudomonadati</taxon>
        <taxon>Pseudomonadota</taxon>
        <taxon>Gammaproteobacteria</taxon>
        <taxon>Lysobacterales</taxon>
        <taxon>Lysobacteraceae</taxon>
        <taxon>Xanthomonas</taxon>
    </lineage>
</organism>
<reference evidence="1" key="1">
    <citation type="submission" date="2022-04" db="EMBL/GenBank/DDBJ databases">
        <title>Xanthomonas prunicola pv. tritici, a pathogen causing a previously unreported foliar disease of wheat.</title>
        <authorList>
            <person name="Clavijo F."/>
            <person name="Curland R.D."/>
            <person name="Dill-Macky R."/>
            <person name="Pereyra S."/>
            <person name="Roman-Reyna V."/>
            <person name="Siri M.I."/>
        </authorList>
    </citation>
    <scope>NUCLEOTIDE SEQUENCE</scope>
    <source>
        <strain evidence="1">CIX249</strain>
    </source>
</reference>
<sequence length="49" mass="5383">MRDADANCVALTRVGEITDSARDASAQHERIALIPRDFFLHRCAAAQQA</sequence>
<dbReference type="RefSeq" id="WP_260807372.1">
    <property type="nucleotide sequence ID" value="NZ_CP096142.1"/>
</dbReference>
<gene>
    <name evidence="1" type="ORF">M0D43_16370</name>
</gene>
<dbReference type="EMBL" id="CP096142">
    <property type="protein sequence ID" value="UXA64507.1"/>
    <property type="molecule type" value="Genomic_DNA"/>
</dbReference>
<evidence type="ECO:0000313" key="2">
    <source>
        <dbReference type="Proteomes" id="UP001058381"/>
    </source>
</evidence>
<accession>A0A9Q9J078</accession>
<name>A0A9Q9J078_9XANT</name>
<dbReference type="AlphaFoldDB" id="A0A9Q9J078"/>
<evidence type="ECO:0000313" key="1">
    <source>
        <dbReference type="EMBL" id="UXA64507.1"/>
    </source>
</evidence>
<dbReference type="Proteomes" id="UP001058381">
    <property type="component" value="Chromosome"/>
</dbReference>
<dbReference type="GeneID" id="75152961"/>